<evidence type="ECO:0000256" key="5">
    <source>
        <dbReference type="ARBA" id="ARBA00041537"/>
    </source>
</evidence>
<dbReference type="PANTHER" id="PTHR43884:SF1">
    <property type="entry name" value="SHORT_BRANCHED CHAIN SPECIFIC ACYL-COA DEHYDROGENASE, MITOCHONDRIAL"/>
    <property type="match status" value="1"/>
</dbReference>
<feature type="domain" description="Acyl-CoA dehydrogenase/oxidase C-terminal" evidence="14">
    <location>
        <begin position="2"/>
        <end position="83"/>
    </location>
</feature>
<dbReference type="Proteomes" id="UP000784294">
    <property type="component" value="Unassembled WGS sequence"/>
</dbReference>
<dbReference type="GO" id="GO:0005739">
    <property type="term" value="C:mitochondrion"/>
    <property type="evidence" value="ECO:0007669"/>
    <property type="project" value="TreeGrafter"/>
</dbReference>
<dbReference type="InterPro" id="IPR006089">
    <property type="entry name" value="Acyl-CoA_DH_CS"/>
</dbReference>
<keyword evidence="3" id="KW-0560">Oxidoreductase</keyword>
<name>A0A3S5BTT4_9PLAT</name>
<gene>
    <name evidence="15" type="ORF">PXEA_LOCUS33018</name>
</gene>
<dbReference type="EMBL" id="CAAALY010261744">
    <property type="protein sequence ID" value="VEL39578.1"/>
    <property type="molecule type" value="Genomic_DNA"/>
</dbReference>
<organism evidence="15 16">
    <name type="scientific">Protopolystoma xenopodis</name>
    <dbReference type="NCBI Taxonomy" id="117903"/>
    <lineage>
        <taxon>Eukaryota</taxon>
        <taxon>Metazoa</taxon>
        <taxon>Spiralia</taxon>
        <taxon>Lophotrochozoa</taxon>
        <taxon>Platyhelminthes</taxon>
        <taxon>Monogenea</taxon>
        <taxon>Polyopisthocotylea</taxon>
        <taxon>Polystomatidea</taxon>
        <taxon>Polystomatidae</taxon>
        <taxon>Protopolystoma</taxon>
    </lineage>
</organism>
<comment type="catalytic activity">
    <reaction evidence="10">
        <text>hexanoyl-CoA + oxidized [electron-transfer flavoprotein] + H(+) = (2E)-hexenoyl-CoA + reduced [electron-transfer flavoprotein]</text>
        <dbReference type="Rhea" id="RHEA:43464"/>
        <dbReference type="Rhea" id="RHEA-COMP:10685"/>
        <dbReference type="Rhea" id="RHEA-COMP:10686"/>
        <dbReference type="ChEBI" id="CHEBI:15378"/>
        <dbReference type="ChEBI" id="CHEBI:57692"/>
        <dbReference type="ChEBI" id="CHEBI:58307"/>
        <dbReference type="ChEBI" id="CHEBI:62077"/>
        <dbReference type="ChEBI" id="CHEBI:62620"/>
    </reaction>
    <physiologicalReaction direction="left-to-right" evidence="10">
        <dbReference type="Rhea" id="RHEA:43465"/>
    </physiologicalReaction>
</comment>
<accession>A0A3S5BTT4</accession>
<dbReference type="PANTHER" id="PTHR43884">
    <property type="entry name" value="ACYL-COA DEHYDROGENASE"/>
    <property type="match status" value="1"/>
</dbReference>
<comment type="catalytic activity">
    <reaction evidence="7">
        <text>valproyl-CoA + oxidized [electron-transfer flavoprotein] + H(+) = (2E)-2-propylpent-2-enoyl-CoA + reduced [electron-transfer flavoprotein]</text>
        <dbReference type="Rhea" id="RHEA:65344"/>
        <dbReference type="Rhea" id="RHEA-COMP:10685"/>
        <dbReference type="Rhea" id="RHEA-COMP:10686"/>
        <dbReference type="ChEBI" id="CHEBI:15378"/>
        <dbReference type="ChEBI" id="CHEBI:57692"/>
        <dbReference type="ChEBI" id="CHEBI:58307"/>
        <dbReference type="ChEBI" id="CHEBI:156457"/>
        <dbReference type="ChEBI" id="CHEBI:156458"/>
    </reaction>
    <physiologicalReaction direction="left-to-right" evidence="7">
        <dbReference type="Rhea" id="RHEA:65345"/>
    </physiologicalReaction>
</comment>
<evidence type="ECO:0000259" key="14">
    <source>
        <dbReference type="Pfam" id="PF00441"/>
    </source>
</evidence>
<keyword evidence="13" id="KW-0732">Signal</keyword>
<dbReference type="InterPro" id="IPR009075">
    <property type="entry name" value="AcylCo_DH/oxidase_C"/>
</dbReference>
<evidence type="ECO:0000256" key="6">
    <source>
        <dbReference type="ARBA" id="ARBA00042821"/>
    </source>
</evidence>
<reference evidence="15" key="1">
    <citation type="submission" date="2018-11" db="EMBL/GenBank/DDBJ databases">
        <authorList>
            <consortium name="Pathogen Informatics"/>
        </authorList>
    </citation>
    <scope>NUCLEOTIDE SEQUENCE</scope>
</reference>
<evidence type="ECO:0000256" key="4">
    <source>
        <dbReference type="ARBA" id="ARBA00039850"/>
    </source>
</evidence>
<dbReference type="OrthoDB" id="10262177at2759"/>
<comment type="catalytic activity">
    <reaction evidence="8">
        <text>(2R)-2-methylbutanoyl-CoA + oxidized [electron-transfer flavoprotein] + H(+) = ethylacryloyl-CoA + reduced [electron-transfer flavoprotein]</text>
        <dbReference type="Rhea" id="RHEA:65296"/>
        <dbReference type="Rhea" id="RHEA-COMP:10685"/>
        <dbReference type="Rhea" id="RHEA-COMP:10686"/>
        <dbReference type="ChEBI" id="CHEBI:15378"/>
        <dbReference type="ChEBI" id="CHEBI:57692"/>
        <dbReference type="ChEBI" id="CHEBI:58307"/>
        <dbReference type="ChEBI" id="CHEBI:156439"/>
        <dbReference type="ChEBI" id="CHEBI:156440"/>
    </reaction>
    <physiologicalReaction direction="left-to-right" evidence="8">
        <dbReference type="Rhea" id="RHEA:65297"/>
    </physiologicalReaction>
</comment>
<evidence type="ECO:0000256" key="10">
    <source>
        <dbReference type="ARBA" id="ARBA00049192"/>
    </source>
</evidence>
<comment type="pathway">
    <text evidence="1">Lipid metabolism.</text>
</comment>
<comment type="catalytic activity">
    <reaction evidence="11">
        <text>(2S)-2-methylbutanoyl-CoA + oxidized [electron-transfer flavoprotein] + H(+) = (2E)-2-methylbut-2-enoyl-CoA + reduced [electron-transfer flavoprotein]</text>
        <dbReference type="Rhea" id="RHEA:48256"/>
        <dbReference type="Rhea" id="RHEA-COMP:10685"/>
        <dbReference type="Rhea" id="RHEA-COMP:10686"/>
        <dbReference type="ChEBI" id="CHEBI:15378"/>
        <dbReference type="ChEBI" id="CHEBI:57337"/>
        <dbReference type="ChEBI" id="CHEBI:57692"/>
        <dbReference type="ChEBI" id="CHEBI:58307"/>
        <dbReference type="ChEBI" id="CHEBI:88166"/>
    </reaction>
    <physiologicalReaction direction="left-to-right" evidence="11">
        <dbReference type="Rhea" id="RHEA:48257"/>
    </physiologicalReaction>
</comment>
<sequence>MAIQHQVALLATQLTCARAFVYNVARRKEANQDIQKESSMAKFLCANLATEVTSKSMEWLGGVGYTKDFPVEKYYRDAKIGTIIPSSFSNNVPLL</sequence>
<evidence type="ECO:0000256" key="12">
    <source>
        <dbReference type="ARBA" id="ARBA00051903"/>
    </source>
</evidence>
<keyword evidence="16" id="KW-1185">Reference proteome</keyword>
<comment type="caution">
    <text evidence="15">The sequence shown here is derived from an EMBL/GenBank/DDBJ whole genome shotgun (WGS) entry which is preliminary data.</text>
</comment>
<keyword evidence="2" id="KW-0285">Flavoprotein</keyword>
<evidence type="ECO:0000256" key="13">
    <source>
        <dbReference type="SAM" id="SignalP"/>
    </source>
</evidence>
<dbReference type="PROSITE" id="PS00073">
    <property type="entry name" value="ACYL_COA_DH_2"/>
    <property type="match status" value="1"/>
</dbReference>
<evidence type="ECO:0000256" key="8">
    <source>
        <dbReference type="ARBA" id="ARBA00048592"/>
    </source>
</evidence>
<evidence type="ECO:0000313" key="15">
    <source>
        <dbReference type="EMBL" id="VEL39578.1"/>
    </source>
</evidence>
<feature type="chain" id="PRO_5018593918" description="Short/branched chain specific acyl-CoA dehydrogenase, mitochondrial" evidence="13">
    <location>
        <begin position="20"/>
        <end position="95"/>
    </location>
</feature>
<evidence type="ECO:0000256" key="1">
    <source>
        <dbReference type="ARBA" id="ARBA00005189"/>
    </source>
</evidence>
<dbReference type="AlphaFoldDB" id="A0A3S5BTT4"/>
<protein>
    <recommendedName>
        <fullName evidence="4">Short/branched chain specific acyl-CoA dehydrogenase, mitochondrial</fullName>
    </recommendedName>
    <alternativeName>
        <fullName evidence="6">2-methyl branched chain acyl-CoA dehydrogenase</fullName>
    </alternativeName>
    <alternativeName>
        <fullName evidence="5">2-methylbutyryl-coenzyme A dehydrogenase</fullName>
    </alternativeName>
</protein>
<evidence type="ECO:0000256" key="2">
    <source>
        <dbReference type="ARBA" id="ARBA00022630"/>
    </source>
</evidence>
<dbReference type="GO" id="GO:0003995">
    <property type="term" value="F:acyl-CoA dehydrogenase activity"/>
    <property type="evidence" value="ECO:0007669"/>
    <property type="project" value="InterPro"/>
</dbReference>
<dbReference type="Pfam" id="PF00441">
    <property type="entry name" value="Acyl-CoA_dh_1"/>
    <property type="match status" value="1"/>
</dbReference>
<dbReference type="SUPFAM" id="SSF47203">
    <property type="entry name" value="Acyl-CoA dehydrogenase C-terminal domain-like"/>
    <property type="match status" value="1"/>
</dbReference>
<feature type="signal peptide" evidence="13">
    <location>
        <begin position="1"/>
        <end position="19"/>
    </location>
</feature>
<evidence type="ECO:0000256" key="7">
    <source>
        <dbReference type="ARBA" id="ARBA00048307"/>
    </source>
</evidence>
<evidence type="ECO:0000256" key="9">
    <source>
        <dbReference type="ARBA" id="ARBA00049096"/>
    </source>
</evidence>
<evidence type="ECO:0000256" key="3">
    <source>
        <dbReference type="ARBA" id="ARBA00023002"/>
    </source>
</evidence>
<dbReference type="InterPro" id="IPR036250">
    <property type="entry name" value="AcylCo_DH-like_C"/>
</dbReference>
<evidence type="ECO:0000256" key="11">
    <source>
        <dbReference type="ARBA" id="ARBA00049552"/>
    </source>
</evidence>
<evidence type="ECO:0000313" key="16">
    <source>
        <dbReference type="Proteomes" id="UP000784294"/>
    </source>
</evidence>
<proteinExistence type="predicted"/>
<dbReference type="Gene3D" id="1.20.140.10">
    <property type="entry name" value="Butyryl-CoA Dehydrogenase, subunit A, domain 3"/>
    <property type="match status" value="1"/>
</dbReference>
<comment type="catalytic activity">
    <reaction evidence="9">
        <text>butanoyl-CoA + oxidized [electron-transfer flavoprotein] + H(+) = (2E)-butenoyl-CoA + reduced [electron-transfer flavoprotein]</text>
        <dbReference type="Rhea" id="RHEA:24004"/>
        <dbReference type="Rhea" id="RHEA-COMP:10685"/>
        <dbReference type="Rhea" id="RHEA-COMP:10686"/>
        <dbReference type="ChEBI" id="CHEBI:15378"/>
        <dbReference type="ChEBI" id="CHEBI:57332"/>
        <dbReference type="ChEBI" id="CHEBI:57371"/>
        <dbReference type="ChEBI" id="CHEBI:57692"/>
        <dbReference type="ChEBI" id="CHEBI:58307"/>
    </reaction>
    <physiologicalReaction direction="left-to-right" evidence="9">
        <dbReference type="Rhea" id="RHEA:24005"/>
    </physiologicalReaction>
</comment>
<comment type="catalytic activity">
    <reaction evidence="12">
        <text>2-methylpropanoyl-CoA + oxidized [electron-transfer flavoprotein] + H(+) = 2-methylpropenoyl-CoA + reduced [electron-transfer flavoprotein]</text>
        <dbReference type="Rhea" id="RHEA:44180"/>
        <dbReference type="Rhea" id="RHEA-COMP:10685"/>
        <dbReference type="Rhea" id="RHEA-COMP:10686"/>
        <dbReference type="ChEBI" id="CHEBI:15378"/>
        <dbReference type="ChEBI" id="CHEBI:57338"/>
        <dbReference type="ChEBI" id="CHEBI:57692"/>
        <dbReference type="ChEBI" id="CHEBI:58307"/>
        <dbReference type="ChEBI" id="CHEBI:62500"/>
    </reaction>
    <physiologicalReaction direction="left-to-right" evidence="12">
        <dbReference type="Rhea" id="RHEA:44181"/>
    </physiologicalReaction>
</comment>